<keyword evidence="1" id="KW-0697">Rotamase</keyword>
<proteinExistence type="predicted"/>
<evidence type="ECO:0000259" key="2">
    <source>
        <dbReference type="PROSITE" id="PS50198"/>
    </source>
</evidence>
<dbReference type="PANTHER" id="PTHR43629">
    <property type="entry name" value="PEPTIDYL-PROLYL CIS-TRANS ISOMERASE"/>
    <property type="match status" value="1"/>
</dbReference>
<evidence type="ECO:0000313" key="3">
    <source>
        <dbReference type="EMBL" id="BCN93560.1"/>
    </source>
</evidence>
<dbReference type="Proteomes" id="UP001054820">
    <property type="component" value="Chromosome"/>
</dbReference>
<dbReference type="GO" id="GO:0016853">
    <property type="term" value="F:isomerase activity"/>
    <property type="evidence" value="ECO:0007669"/>
    <property type="project" value="UniProtKB-KW"/>
</dbReference>
<dbReference type="Gene3D" id="3.10.50.40">
    <property type="match status" value="1"/>
</dbReference>
<dbReference type="SUPFAM" id="SSF54534">
    <property type="entry name" value="FKBP-like"/>
    <property type="match status" value="1"/>
</dbReference>
<dbReference type="EMBL" id="AP024202">
    <property type="protein sequence ID" value="BCN93560.1"/>
    <property type="molecule type" value="Genomic_DNA"/>
</dbReference>
<dbReference type="InterPro" id="IPR046357">
    <property type="entry name" value="PPIase_dom_sf"/>
</dbReference>
<keyword evidence="1 3" id="KW-0413">Isomerase</keyword>
<dbReference type="InterPro" id="IPR052204">
    <property type="entry name" value="PpiC/parvulin_rotamase"/>
</dbReference>
<dbReference type="PANTHER" id="PTHR43629:SF2">
    <property type="entry name" value="RHODANESE-LIKE_PPIC DOMAIN-CONTAINING PROTEIN 12, CHLOROPLASTIC"/>
    <property type="match status" value="1"/>
</dbReference>
<keyword evidence="4" id="KW-1185">Reference proteome</keyword>
<sequence>MIHPDSRAKAHHILVADEAECLALKSQIHSLEELIELAKTHSICPSAKIGGDIGLVKPEVIVAEMAEAIFNEPIETLLGPIKTVHGYHLTWVTKRHLANQEQN</sequence>
<dbReference type="PROSITE" id="PS50198">
    <property type="entry name" value="PPIC_PPIASE_2"/>
    <property type="match status" value="1"/>
</dbReference>
<accession>A0ABM7MDT6</accession>
<evidence type="ECO:0000313" key="4">
    <source>
        <dbReference type="Proteomes" id="UP001054820"/>
    </source>
</evidence>
<feature type="domain" description="PpiC" evidence="2">
    <location>
        <begin position="5"/>
        <end position="94"/>
    </location>
</feature>
<dbReference type="InterPro" id="IPR000297">
    <property type="entry name" value="PPIase_PpiC"/>
</dbReference>
<protein>
    <submittedName>
        <fullName evidence="3">Peptidylprolyl isomerase</fullName>
    </submittedName>
</protein>
<organism evidence="3 4">
    <name type="scientific">Thiomicrorhabdus immobilis</name>
    <dbReference type="NCBI Taxonomy" id="2791037"/>
    <lineage>
        <taxon>Bacteria</taxon>
        <taxon>Pseudomonadati</taxon>
        <taxon>Pseudomonadota</taxon>
        <taxon>Gammaproteobacteria</taxon>
        <taxon>Thiotrichales</taxon>
        <taxon>Piscirickettsiaceae</taxon>
        <taxon>Thiomicrorhabdus</taxon>
    </lineage>
</organism>
<reference evidence="3" key="1">
    <citation type="journal article" date="2022" name="Arch. Microbiol.">
        <title>Thiomicrorhabdus immobilis sp. nov., a mesophilic sulfur-oxidizing bacterium isolated from sediment of a brackish lake in northern Japan.</title>
        <authorList>
            <person name="Kojima H."/>
            <person name="Mochizuki J."/>
            <person name="Kanda M."/>
            <person name="Watanabe T."/>
            <person name="Fukui M."/>
        </authorList>
    </citation>
    <scope>NUCLEOTIDE SEQUENCE</scope>
    <source>
        <strain evidence="3">Am19</strain>
    </source>
</reference>
<gene>
    <name evidence="3" type="ORF">THMIRHAM_13450</name>
</gene>
<dbReference type="RefSeq" id="WP_237260779.1">
    <property type="nucleotide sequence ID" value="NZ_AP024202.1"/>
</dbReference>
<evidence type="ECO:0000256" key="1">
    <source>
        <dbReference type="PROSITE-ProRule" id="PRU00278"/>
    </source>
</evidence>
<name>A0ABM7MDT6_9GAMM</name>
<dbReference type="Pfam" id="PF00639">
    <property type="entry name" value="Rotamase"/>
    <property type="match status" value="1"/>
</dbReference>